<dbReference type="EMBL" id="CM037614">
    <property type="protein sequence ID" value="KAH8015508.1"/>
    <property type="molecule type" value="Genomic_DNA"/>
</dbReference>
<accession>A0ACB8G6W6</accession>
<proteinExistence type="predicted"/>
<evidence type="ECO:0000313" key="1">
    <source>
        <dbReference type="EMBL" id="KAH8015508.1"/>
    </source>
</evidence>
<name>A0ACB8G6W6_9SAUR</name>
<sequence>MDWQEEVSQRCEKKGKRKASSCTTLSSQPEDLTPEKRQELEHYLRLKSSGWIQDGSGKWTKDADVEFDSDEEEPPALTPS</sequence>
<gene>
    <name evidence="1" type="ORF">K3G42_004879</name>
</gene>
<organism evidence="1 2">
    <name type="scientific">Sphaerodactylus townsendi</name>
    <dbReference type="NCBI Taxonomy" id="933632"/>
    <lineage>
        <taxon>Eukaryota</taxon>
        <taxon>Metazoa</taxon>
        <taxon>Chordata</taxon>
        <taxon>Craniata</taxon>
        <taxon>Vertebrata</taxon>
        <taxon>Euteleostomi</taxon>
        <taxon>Lepidosauria</taxon>
        <taxon>Squamata</taxon>
        <taxon>Bifurcata</taxon>
        <taxon>Gekkota</taxon>
        <taxon>Sphaerodactylidae</taxon>
        <taxon>Sphaerodactylus</taxon>
    </lineage>
</organism>
<evidence type="ECO:0000313" key="2">
    <source>
        <dbReference type="Proteomes" id="UP000827872"/>
    </source>
</evidence>
<comment type="caution">
    <text evidence="1">The sequence shown here is derived from an EMBL/GenBank/DDBJ whole genome shotgun (WGS) entry which is preliminary data.</text>
</comment>
<protein>
    <submittedName>
        <fullName evidence="1">Uncharacterized protein</fullName>
    </submittedName>
</protein>
<keyword evidence="2" id="KW-1185">Reference proteome</keyword>
<reference evidence="1" key="1">
    <citation type="submission" date="2021-08" db="EMBL/GenBank/DDBJ databases">
        <title>The first chromosome-level gecko genome reveals the dynamic sex chromosomes of Neotropical dwarf geckos (Sphaerodactylidae: Sphaerodactylus).</title>
        <authorList>
            <person name="Pinto B.J."/>
            <person name="Keating S.E."/>
            <person name="Gamble T."/>
        </authorList>
    </citation>
    <scope>NUCLEOTIDE SEQUENCE</scope>
    <source>
        <strain evidence="1">TG3544</strain>
    </source>
</reference>
<dbReference type="Proteomes" id="UP000827872">
    <property type="component" value="Linkage Group LG01"/>
</dbReference>